<dbReference type="Proteomes" id="UP001216390">
    <property type="component" value="Chromosome"/>
</dbReference>
<dbReference type="AlphaFoldDB" id="A0AAE9YBH4"/>
<reference evidence="2" key="1">
    <citation type="submission" date="2023-01" db="EMBL/GenBank/DDBJ databases">
        <title>The diversity of Class Acidimicrobiia in South China Sea sediment environments and the proposal of Iamia marina sp. nov., a novel species of the genus Iamia.</title>
        <authorList>
            <person name="He Y."/>
            <person name="Tian X."/>
        </authorList>
    </citation>
    <scope>NUCLEOTIDE SEQUENCE</scope>
    <source>
        <strain evidence="2">DSM 19957</strain>
    </source>
</reference>
<proteinExistence type="predicted"/>
<evidence type="ECO:0000313" key="3">
    <source>
        <dbReference type="Proteomes" id="UP001216390"/>
    </source>
</evidence>
<feature type="domain" description="Alpha/beta hydrolase" evidence="1">
    <location>
        <begin position="13"/>
        <end position="442"/>
    </location>
</feature>
<evidence type="ECO:0000259" key="1">
    <source>
        <dbReference type="Pfam" id="PF20091"/>
    </source>
</evidence>
<accession>A0AAE9YBH4</accession>
<sequence length="452" mass="47384">MLEPMPDDGGTVLMGSLADVDLAAAGYVQSEWRCSGTAEAYRAGGPLGADGRWDLEVADRAAFATRAVVRLPADPGRASGTVVVEWLNVSSGADAAPVFGFAGPEVVRAGHAWVGVSAQWAGVVSAPALVDVGGVALQALQDADPDRYGDLHHPGDAFCFDIFTRVAAAVVGEGGPLDRRRVDRVLAVGESQSAYALTTYVDGVLPLTDAFDGVLVHSRGGPPMPLGHRDRGVDLEAGRDDPAVRIRDDLDVPVLVLQTETDVLGHLYSLPARQPDTDRLRLWEVAGSAHADRSLIGDLEGLLGCADPVNRGQQRFVVRSALRHLDSWAGGGPAPPVAERLVVEGDPSGGRRGLSFATDDRGIVRGGVRTPCVDAPVEVLSGLGAPGASHVCLLFGRTLPVPTDELRARYPSPAAYLDAYAQALDAAIEAGFVLPEDRDEVLADARTGLVTW</sequence>
<organism evidence="2 3">
    <name type="scientific">Iamia majanohamensis</name>
    <dbReference type="NCBI Taxonomy" id="467976"/>
    <lineage>
        <taxon>Bacteria</taxon>
        <taxon>Bacillati</taxon>
        <taxon>Actinomycetota</taxon>
        <taxon>Acidimicrobiia</taxon>
        <taxon>Acidimicrobiales</taxon>
        <taxon>Iamiaceae</taxon>
        <taxon>Iamia</taxon>
    </lineage>
</organism>
<keyword evidence="2" id="KW-0378">Hydrolase</keyword>
<dbReference type="EMBL" id="CP116942">
    <property type="protein sequence ID" value="WCO68058.1"/>
    <property type="molecule type" value="Genomic_DNA"/>
</dbReference>
<dbReference type="GO" id="GO:0016787">
    <property type="term" value="F:hydrolase activity"/>
    <property type="evidence" value="ECO:0007669"/>
    <property type="project" value="UniProtKB-KW"/>
</dbReference>
<name>A0AAE9YBH4_9ACTN</name>
<protein>
    <submittedName>
        <fullName evidence="2">Alpha/beta hydrolase domain-containing protein</fullName>
    </submittedName>
</protein>
<dbReference type="Pfam" id="PF20091">
    <property type="entry name" value="Abhydrolase_10"/>
    <property type="match status" value="1"/>
</dbReference>
<dbReference type="KEGG" id="ima:PO878_04885"/>
<dbReference type="RefSeq" id="WP_272737575.1">
    <property type="nucleotide sequence ID" value="NZ_CP116942.1"/>
</dbReference>
<evidence type="ECO:0000313" key="2">
    <source>
        <dbReference type="EMBL" id="WCO68058.1"/>
    </source>
</evidence>
<gene>
    <name evidence="2" type="ORF">PO878_04885</name>
</gene>
<dbReference type="InterPro" id="IPR045394">
    <property type="entry name" value="Abhydrolase_dom"/>
</dbReference>
<keyword evidence="3" id="KW-1185">Reference proteome</keyword>